<reference evidence="2" key="1">
    <citation type="submission" date="2023-06" db="EMBL/GenBank/DDBJ databases">
        <authorList>
            <consortium name="Lawrence Berkeley National Laboratory"/>
            <person name="Ahrendt S."/>
            <person name="Sahu N."/>
            <person name="Indic B."/>
            <person name="Wong-Bajracharya J."/>
            <person name="Merenyi Z."/>
            <person name="Ke H.-M."/>
            <person name="Monk M."/>
            <person name="Kocsube S."/>
            <person name="Drula E."/>
            <person name="Lipzen A."/>
            <person name="Balint B."/>
            <person name="Henrissat B."/>
            <person name="Andreopoulos B."/>
            <person name="Martin F.M."/>
            <person name="Harder C.B."/>
            <person name="Rigling D."/>
            <person name="Ford K.L."/>
            <person name="Foster G.D."/>
            <person name="Pangilinan J."/>
            <person name="Papanicolaou A."/>
            <person name="Barry K."/>
            <person name="LaButti K."/>
            <person name="Viragh M."/>
            <person name="Koriabine M."/>
            <person name="Yan M."/>
            <person name="Riley R."/>
            <person name="Champramary S."/>
            <person name="Plett K.L."/>
            <person name="Tsai I.J."/>
            <person name="Slot J."/>
            <person name="Sipos G."/>
            <person name="Plett J."/>
            <person name="Nagy L.G."/>
            <person name="Grigoriev I.V."/>
        </authorList>
    </citation>
    <scope>NUCLEOTIDE SEQUENCE</scope>
    <source>
        <strain evidence="2">HWK02</strain>
    </source>
</reference>
<keyword evidence="3" id="KW-1185">Reference proteome</keyword>
<protein>
    <submittedName>
        <fullName evidence="2">Uncharacterized protein</fullName>
    </submittedName>
</protein>
<name>A0AA39PXN4_9AGAR</name>
<evidence type="ECO:0000313" key="3">
    <source>
        <dbReference type="Proteomes" id="UP001175228"/>
    </source>
</evidence>
<feature type="transmembrane region" description="Helical" evidence="1">
    <location>
        <begin position="87"/>
        <end position="104"/>
    </location>
</feature>
<keyword evidence="1" id="KW-0472">Membrane</keyword>
<accession>A0AA39PXN4</accession>
<proteinExistence type="predicted"/>
<dbReference type="AlphaFoldDB" id="A0AA39PXN4"/>
<gene>
    <name evidence="2" type="ORF">EDD18DRAFT_1108887</name>
</gene>
<dbReference type="Proteomes" id="UP001175228">
    <property type="component" value="Unassembled WGS sequence"/>
</dbReference>
<keyword evidence="1" id="KW-1133">Transmembrane helix</keyword>
<dbReference type="EMBL" id="JAUEPU010000029">
    <property type="protein sequence ID" value="KAK0492502.1"/>
    <property type="molecule type" value="Genomic_DNA"/>
</dbReference>
<evidence type="ECO:0000313" key="2">
    <source>
        <dbReference type="EMBL" id="KAK0492502.1"/>
    </source>
</evidence>
<organism evidence="2 3">
    <name type="scientific">Armillaria luteobubalina</name>
    <dbReference type="NCBI Taxonomy" id="153913"/>
    <lineage>
        <taxon>Eukaryota</taxon>
        <taxon>Fungi</taxon>
        <taxon>Dikarya</taxon>
        <taxon>Basidiomycota</taxon>
        <taxon>Agaricomycotina</taxon>
        <taxon>Agaricomycetes</taxon>
        <taxon>Agaricomycetidae</taxon>
        <taxon>Agaricales</taxon>
        <taxon>Marasmiineae</taxon>
        <taxon>Physalacriaceae</taxon>
        <taxon>Armillaria</taxon>
    </lineage>
</organism>
<feature type="transmembrane region" description="Helical" evidence="1">
    <location>
        <begin position="137"/>
        <end position="160"/>
    </location>
</feature>
<keyword evidence="1" id="KW-0812">Transmembrane</keyword>
<evidence type="ECO:0000256" key="1">
    <source>
        <dbReference type="SAM" id="Phobius"/>
    </source>
</evidence>
<sequence length="194" mass="22202">MPSDPIFIWDCGKGILDHVTGPNPVTFRTELTLVVNSFDNSERISLYPFDRKYKINNCTCFSLTKWPPHCDLAWVTFLRKQGYIKRMITLMICLIMIATVFFGFRQRNEIIVVPIGTVFAFTQLRTSMPGAPEGFDFAGILPCLVLLSISSIAMIGMYLFDNPDNPSRKVLTWSEIHNTRILYQVSRAEIKEHS</sequence>
<comment type="caution">
    <text evidence="2">The sequence shown here is derived from an EMBL/GenBank/DDBJ whole genome shotgun (WGS) entry which is preliminary data.</text>
</comment>